<evidence type="ECO:0000256" key="2">
    <source>
        <dbReference type="SAM" id="Phobius"/>
    </source>
</evidence>
<feature type="compositionally biased region" description="Basic and acidic residues" evidence="1">
    <location>
        <begin position="28"/>
        <end position="39"/>
    </location>
</feature>
<sequence length="596" mass="65861">MGVEVGYASKHVNERRSLAPARVHARKQARDKNELESIHGRQHHKKIERPPQHHQHVSHKGDSDTQNRAPNSKDALAASKHVSASVTAAEPIQKSPLSLPQQSIPLPPPTPSSTNLYVPIAAATQAQHSMALPKTVDRPKPSIAVIAGATLGGIVLFLVLLMVSAYKCSNRKTAVRKGNAATFSRDATYPATTSTRKIKTMQEEANVAFPMCDQSSQAVHQRTSTDFPRDCLQSSQKKQQAGSAMLQRSPTVVPINPINPINLRSHEFIGIPMDQDARGQNLGPNRSSYSHGGEDMNTDPPELDQSLSHQDEEKTDEGGDDCEIDRCLSYYMKRRTRFSEPSGLIQDLPSPLAQHLNNLTTEFEMKDRASRSSLKFAKTSKLLEKIRRSQIRLNNEALLNARREGYRASKSIHSADRTDVPESQSYTSSPISVATETSRCDNSEAFTSVKTQGKAGKKIPAHWRSSSKLHRYRDEFGSHNEQAMSDSSPGVSESHSAFEYADYYDSYLPGPHTSVSLQVQDGFACRSWALSPRRSENRSARQRSATFSQGSSPAWPQSANLDVAGDLAAMRRTRSHLSSASDIQRQSAEFDDVIRF</sequence>
<name>A0A077RDZ4_9BASI</name>
<protein>
    <submittedName>
        <fullName evidence="3">Uncharacterized protein</fullName>
    </submittedName>
</protein>
<feature type="region of interest" description="Disordered" evidence="1">
    <location>
        <begin position="228"/>
        <end position="254"/>
    </location>
</feature>
<feature type="region of interest" description="Disordered" evidence="1">
    <location>
        <begin position="1"/>
        <end position="112"/>
    </location>
</feature>
<feature type="compositionally biased region" description="Polar residues" evidence="1">
    <location>
        <begin position="542"/>
        <end position="555"/>
    </location>
</feature>
<feature type="region of interest" description="Disordered" evidence="1">
    <location>
        <begin position="408"/>
        <end position="434"/>
    </location>
</feature>
<feature type="transmembrane region" description="Helical" evidence="2">
    <location>
        <begin position="143"/>
        <end position="166"/>
    </location>
</feature>
<feature type="region of interest" description="Disordered" evidence="1">
    <location>
        <begin position="534"/>
        <end position="555"/>
    </location>
</feature>
<reference evidence="3" key="1">
    <citation type="journal article" date="2014" name="Genome Biol. Evol.">
        <title>Gene Loss Rather Than Gene Gain Is Associated with a Host Jump from Monocots to Dicots in the Smut Fungus Melanopsichium pennsylvanicum.</title>
        <authorList>
            <person name="Sharma R."/>
            <person name="Mishra B."/>
            <person name="Runge F."/>
            <person name="Thines M."/>
        </authorList>
    </citation>
    <scope>NUCLEOTIDE SEQUENCE</scope>
    <source>
        <strain evidence="3">4</strain>
    </source>
</reference>
<dbReference type="EMBL" id="HG529686">
    <property type="protein sequence ID" value="CDI56439.1"/>
    <property type="molecule type" value="Genomic_DNA"/>
</dbReference>
<feature type="compositionally biased region" description="Low complexity" evidence="1">
    <location>
        <begin position="91"/>
        <end position="104"/>
    </location>
</feature>
<proteinExistence type="predicted"/>
<evidence type="ECO:0000256" key="1">
    <source>
        <dbReference type="SAM" id="MobiDB-lite"/>
    </source>
</evidence>
<keyword evidence="2" id="KW-1133">Transmembrane helix</keyword>
<keyword evidence="2" id="KW-0472">Membrane</keyword>
<evidence type="ECO:0000313" key="3">
    <source>
        <dbReference type="EMBL" id="CDI56439.1"/>
    </source>
</evidence>
<feature type="compositionally biased region" description="Basic and acidic residues" evidence="1">
    <location>
        <begin position="408"/>
        <end position="420"/>
    </location>
</feature>
<dbReference type="AlphaFoldDB" id="A0A077RDZ4"/>
<feature type="region of interest" description="Disordered" evidence="1">
    <location>
        <begin position="274"/>
        <end position="320"/>
    </location>
</feature>
<organism evidence="3">
    <name type="scientific">Melanopsichium pennsylvanicum 4</name>
    <dbReference type="NCBI Taxonomy" id="1398559"/>
    <lineage>
        <taxon>Eukaryota</taxon>
        <taxon>Fungi</taxon>
        <taxon>Dikarya</taxon>
        <taxon>Basidiomycota</taxon>
        <taxon>Ustilaginomycotina</taxon>
        <taxon>Ustilaginomycetes</taxon>
        <taxon>Ustilaginales</taxon>
        <taxon>Ustilaginaceae</taxon>
        <taxon>Melanopsichium</taxon>
    </lineage>
</organism>
<feature type="compositionally biased region" description="Polar residues" evidence="1">
    <location>
        <begin position="421"/>
        <end position="434"/>
    </location>
</feature>
<feature type="compositionally biased region" description="Basic residues" evidence="1">
    <location>
        <begin position="40"/>
        <end position="58"/>
    </location>
</feature>
<accession>A0A077RDZ4</accession>
<keyword evidence="2" id="KW-0812">Transmembrane</keyword>